<dbReference type="Proteomes" id="UP000616201">
    <property type="component" value="Unassembled WGS sequence"/>
</dbReference>
<name>A0A928UWV6_9SPHI</name>
<dbReference type="InterPro" id="IPR029032">
    <property type="entry name" value="AhpD-like"/>
</dbReference>
<dbReference type="PANTHER" id="PTHR33570">
    <property type="entry name" value="4-CARBOXYMUCONOLACTONE DECARBOXYLASE FAMILY PROTEIN"/>
    <property type="match status" value="1"/>
</dbReference>
<feature type="signal peptide" evidence="1">
    <location>
        <begin position="1"/>
        <end position="22"/>
    </location>
</feature>
<gene>
    <name evidence="3" type="ORF">C4F49_12345</name>
</gene>
<evidence type="ECO:0000313" key="3">
    <source>
        <dbReference type="EMBL" id="MBE8714473.1"/>
    </source>
</evidence>
<protein>
    <submittedName>
        <fullName evidence="3">Carboxymuconolactone decarboxylase</fullName>
    </submittedName>
</protein>
<dbReference type="PANTHER" id="PTHR33570:SF2">
    <property type="entry name" value="CARBOXYMUCONOLACTONE DECARBOXYLASE-LIKE DOMAIN-CONTAINING PROTEIN"/>
    <property type="match status" value="1"/>
</dbReference>
<dbReference type="InterPro" id="IPR052512">
    <property type="entry name" value="4CMD/NDH-1_regulator"/>
</dbReference>
<accession>A0A928UWV6</accession>
<dbReference type="AlphaFoldDB" id="A0A928UWV6"/>
<feature type="chain" id="PRO_5038048039" evidence="1">
    <location>
        <begin position="23"/>
        <end position="236"/>
    </location>
</feature>
<dbReference type="Gene3D" id="1.20.1290.10">
    <property type="entry name" value="AhpD-like"/>
    <property type="match status" value="1"/>
</dbReference>
<evidence type="ECO:0000313" key="4">
    <source>
        <dbReference type="Proteomes" id="UP000616201"/>
    </source>
</evidence>
<evidence type="ECO:0000256" key="1">
    <source>
        <dbReference type="SAM" id="SignalP"/>
    </source>
</evidence>
<keyword evidence="4" id="KW-1185">Reference proteome</keyword>
<dbReference type="EMBL" id="PRDK01000006">
    <property type="protein sequence ID" value="MBE8714473.1"/>
    <property type="molecule type" value="Genomic_DNA"/>
</dbReference>
<feature type="domain" description="Carboxymuconolactone decarboxylase-like" evidence="2">
    <location>
        <begin position="18"/>
        <end position="91"/>
    </location>
</feature>
<comment type="caution">
    <text evidence="3">The sequence shown here is derived from an EMBL/GenBank/DDBJ whole genome shotgun (WGS) entry which is preliminary data.</text>
</comment>
<evidence type="ECO:0000259" key="2">
    <source>
        <dbReference type="Pfam" id="PF02627"/>
    </source>
</evidence>
<keyword evidence="1" id="KW-0732">Signal</keyword>
<organism evidence="3 4">
    <name type="scientific">Sphingobacterium hungaricum</name>
    <dbReference type="NCBI Taxonomy" id="2082723"/>
    <lineage>
        <taxon>Bacteria</taxon>
        <taxon>Pseudomonadati</taxon>
        <taxon>Bacteroidota</taxon>
        <taxon>Sphingobacteriia</taxon>
        <taxon>Sphingobacteriales</taxon>
        <taxon>Sphingobacteriaceae</taxon>
        <taxon>Sphingobacterium</taxon>
    </lineage>
</organism>
<proteinExistence type="predicted"/>
<dbReference type="Pfam" id="PF02627">
    <property type="entry name" value="CMD"/>
    <property type="match status" value="2"/>
</dbReference>
<dbReference type="InterPro" id="IPR003779">
    <property type="entry name" value="CMD-like"/>
</dbReference>
<dbReference type="GO" id="GO:0051920">
    <property type="term" value="F:peroxiredoxin activity"/>
    <property type="evidence" value="ECO:0007669"/>
    <property type="project" value="InterPro"/>
</dbReference>
<sequence>MNRLSIYTIVLTMLFNVQNSQAQETGMLDDKQKSIVLISSFASKGDVANLEIQLNKGLDAGLTINEIKEMLVHLYAYAGFPRSLNALNLFKKVVDERIAKGITDTEGKSFGLPKQHARKYEQGRKTLEEISGAKQPKPALGYGEFAPRVDAFLKEHLFADLFESDVLNYAQRELVTISILATIPGLQAQLRSHIGVGMNTGLKEAELKEAFHLIGGYDAAQGEIALTELNTVVNKK</sequence>
<dbReference type="SUPFAM" id="SSF69118">
    <property type="entry name" value="AhpD-like"/>
    <property type="match status" value="1"/>
</dbReference>
<reference evidence="3" key="1">
    <citation type="submission" date="2018-02" db="EMBL/GenBank/DDBJ databases">
        <authorList>
            <person name="Vasarhelyi B.M."/>
            <person name="Deshmukh S."/>
            <person name="Balint B."/>
            <person name="Kukolya J."/>
        </authorList>
    </citation>
    <scope>NUCLEOTIDE SEQUENCE</scope>
    <source>
        <strain evidence="3">KB22</strain>
    </source>
</reference>
<dbReference type="RefSeq" id="WP_196936268.1">
    <property type="nucleotide sequence ID" value="NZ_MU158698.1"/>
</dbReference>
<feature type="domain" description="Carboxymuconolactone decarboxylase-like" evidence="2">
    <location>
        <begin position="147"/>
        <end position="215"/>
    </location>
</feature>